<feature type="compositionally biased region" description="Polar residues" evidence="1">
    <location>
        <begin position="244"/>
        <end position="255"/>
    </location>
</feature>
<dbReference type="VEuPathDB" id="FungiDB:L203_04081"/>
<feature type="region of interest" description="Disordered" evidence="1">
    <location>
        <begin position="1"/>
        <end position="24"/>
    </location>
</feature>
<evidence type="ECO:0000313" key="2">
    <source>
        <dbReference type="EMBL" id="WVN90169.1"/>
    </source>
</evidence>
<sequence length="337" mass="36677">MMMTSPMIAPHTRSISHTPSPSASPKLVPVASTIAPLSAPAVPYPAMGGSVPTRSFVRGPQQRPYGSPMQIKRELDVETRRFADMLAGVVSARQRRSPGRRDVKKDEKGLIEMVENVSATGSRNVEASLLRGRRSSGLAAGSWEADMAELIVDYPVWSPECFQDLSTLHALRDKTLLHTHALLSYLSNTRSVHATYRLLARSAVAPPGPNSSPSHHGWGCIRLTPSPKDNYGRAGAKVRRASLVHSSKPSLSLSPERTKIRENAVDSDEESASSSRRGFGEFRLKEGYLSDSQGGSDDEDEEETADVMVAREVKRRGGKQGTVFMMTLFGQPALILT</sequence>
<evidence type="ECO:0000256" key="1">
    <source>
        <dbReference type="SAM" id="MobiDB-lite"/>
    </source>
</evidence>
<dbReference type="OrthoDB" id="2575571at2759"/>
<proteinExistence type="predicted"/>
<dbReference type="EMBL" id="CP143790">
    <property type="protein sequence ID" value="WVN90169.1"/>
    <property type="molecule type" value="Genomic_DNA"/>
</dbReference>
<feature type="compositionally biased region" description="Acidic residues" evidence="1">
    <location>
        <begin position="296"/>
        <end position="305"/>
    </location>
</feature>
<dbReference type="Proteomes" id="UP000094043">
    <property type="component" value="Chromosome 7"/>
</dbReference>
<gene>
    <name evidence="2" type="ORF">L203_105405</name>
</gene>
<reference evidence="2" key="3">
    <citation type="submission" date="2024-01" db="EMBL/GenBank/DDBJ databases">
        <authorList>
            <person name="Coelho M.A."/>
            <person name="David-Palma M."/>
            <person name="Shea T."/>
            <person name="Sun S."/>
            <person name="Cuomo C.A."/>
            <person name="Heitman J."/>
        </authorList>
    </citation>
    <scope>NUCLEOTIDE SEQUENCE</scope>
    <source>
        <strain evidence="2">CBS 7841</strain>
    </source>
</reference>
<feature type="region of interest" description="Disordered" evidence="1">
    <location>
        <begin position="229"/>
        <end position="277"/>
    </location>
</feature>
<reference evidence="2" key="2">
    <citation type="journal article" date="2022" name="Elife">
        <title>Obligate sexual reproduction of a homothallic fungus closely related to the Cryptococcus pathogenic species complex.</title>
        <authorList>
            <person name="Passer A.R."/>
            <person name="Clancey S.A."/>
            <person name="Shea T."/>
            <person name="David-Palma M."/>
            <person name="Averette A.F."/>
            <person name="Boekhout T."/>
            <person name="Porcel B.M."/>
            <person name="Nowrousian M."/>
            <person name="Cuomo C.A."/>
            <person name="Sun S."/>
            <person name="Heitman J."/>
            <person name="Coelho M.A."/>
        </authorList>
    </citation>
    <scope>NUCLEOTIDE SEQUENCE</scope>
    <source>
        <strain evidence="2">CBS 7841</strain>
    </source>
</reference>
<dbReference type="KEGG" id="cdep:91089614"/>
<dbReference type="AlphaFoldDB" id="A0A1E3ICS3"/>
<feature type="region of interest" description="Disordered" evidence="1">
    <location>
        <begin position="286"/>
        <end position="305"/>
    </location>
</feature>
<dbReference type="GeneID" id="91089614"/>
<dbReference type="RefSeq" id="XP_066070869.1">
    <property type="nucleotide sequence ID" value="XM_066214772.1"/>
</dbReference>
<reference evidence="2" key="1">
    <citation type="submission" date="2016-06" db="EMBL/GenBank/DDBJ databases">
        <authorList>
            <person name="Cuomo C."/>
            <person name="Litvintseva A."/>
            <person name="Heitman J."/>
            <person name="Chen Y."/>
            <person name="Sun S."/>
            <person name="Springer D."/>
            <person name="Dromer F."/>
            <person name="Young S."/>
            <person name="Zeng Q."/>
            <person name="Chapman S."/>
            <person name="Gujja S."/>
            <person name="Saif S."/>
            <person name="Birren B."/>
        </authorList>
    </citation>
    <scope>NUCLEOTIDE SEQUENCE</scope>
    <source>
        <strain evidence="2">CBS 7841</strain>
    </source>
</reference>
<name>A0A1E3ICS3_9TREE</name>
<accession>A0A1E3ICS3</accession>
<evidence type="ECO:0000313" key="3">
    <source>
        <dbReference type="Proteomes" id="UP000094043"/>
    </source>
</evidence>
<organism evidence="2 3">
    <name type="scientific">Cryptococcus depauperatus CBS 7841</name>
    <dbReference type="NCBI Taxonomy" id="1295531"/>
    <lineage>
        <taxon>Eukaryota</taxon>
        <taxon>Fungi</taxon>
        <taxon>Dikarya</taxon>
        <taxon>Basidiomycota</taxon>
        <taxon>Agaricomycotina</taxon>
        <taxon>Tremellomycetes</taxon>
        <taxon>Tremellales</taxon>
        <taxon>Cryptococcaceae</taxon>
        <taxon>Cryptococcus</taxon>
    </lineage>
</organism>
<protein>
    <submittedName>
        <fullName evidence="2">Uncharacterized protein</fullName>
    </submittedName>
</protein>
<feature type="compositionally biased region" description="Polar residues" evidence="1">
    <location>
        <begin position="13"/>
        <end position="23"/>
    </location>
</feature>
<keyword evidence="3" id="KW-1185">Reference proteome</keyword>